<reference evidence="2 3" key="1">
    <citation type="submission" date="2017-11" db="EMBL/GenBank/DDBJ databases">
        <title>De-novo sequencing of pomegranate (Punica granatum L.) genome.</title>
        <authorList>
            <person name="Akparov Z."/>
            <person name="Amiraslanov A."/>
            <person name="Hajiyeva S."/>
            <person name="Abbasov M."/>
            <person name="Kaur K."/>
            <person name="Hamwieh A."/>
            <person name="Solovyev V."/>
            <person name="Salamov A."/>
            <person name="Braich B."/>
            <person name="Kosarev P."/>
            <person name="Mahmoud A."/>
            <person name="Hajiyev E."/>
            <person name="Babayeva S."/>
            <person name="Izzatullayeva V."/>
            <person name="Mammadov A."/>
            <person name="Mammadov A."/>
            <person name="Sharifova S."/>
            <person name="Ojaghi J."/>
            <person name="Eynullazada K."/>
            <person name="Bayramov B."/>
            <person name="Abdulazimova A."/>
            <person name="Shahmuradov I."/>
        </authorList>
    </citation>
    <scope>NUCLEOTIDE SEQUENCE [LARGE SCALE GENOMIC DNA]</scope>
    <source>
        <strain evidence="3">cv. AG2017</strain>
        <tissue evidence="2">Leaf</tissue>
    </source>
</reference>
<accession>A0A2I0IA43</accession>
<name>A0A2I0IA43_PUNGR</name>
<gene>
    <name evidence="2" type="ORF">CRG98_038744</name>
</gene>
<keyword evidence="3" id="KW-1185">Reference proteome</keyword>
<proteinExistence type="predicted"/>
<organism evidence="2 3">
    <name type="scientific">Punica granatum</name>
    <name type="common">Pomegranate</name>
    <dbReference type="NCBI Taxonomy" id="22663"/>
    <lineage>
        <taxon>Eukaryota</taxon>
        <taxon>Viridiplantae</taxon>
        <taxon>Streptophyta</taxon>
        <taxon>Embryophyta</taxon>
        <taxon>Tracheophyta</taxon>
        <taxon>Spermatophyta</taxon>
        <taxon>Magnoliopsida</taxon>
        <taxon>eudicotyledons</taxon>
        <taxon>Gunneridae</taxon>
        <taxon>Pentapetalae</taxon>
        <taxon>rosids</taxon>
        <taxon>malvids</taxon>
        <taxon>Myrtales</taxon>
        <taxon>Lythraceae</taxon>
        <taxon>Punica</taxon>
    </lineage>
</organism>
<feature type="non-terminal residue" evidence="2">
    <location>
        <position position="1"/>
    </location>
</feature>
<dbReference type="Proteomes" id="UP000233551">
    <property type="component" value="Unassembled WGS sequence"/>
</dbReference>
<dbReference type="AlphaFoldDB" id="A0A2I0IA43"/>
<evidence type="ECO:0000313" key="3">
    <source>
        <dbReference type="Proteomes" id="UP000233551"/>
    </source>
</evidence>
<feature type="region of interest" description="Disordered" evidence="1">
    <location>
        <begin position="1"/>
        <end position="58"/>
    </location>
</feature>
<dbReference type="EMBL" id="PGOL01003475">
    <property type="protein sequence ID" value="PKI40867.1"/>
    <property type="molecule type" value="Genomic_DNA"/>
</dbReference>
<comment type="caution">
    <text evidence="2">The sequence shown here is derived from an EMBL/GenBank/DDBJ whole genome shotgun (WGS) entry which is preliminary data.</text>
</comment>
<sequence>GPGSVDRLPMTRRPLKKKDSIRQARQGRATLVGCPRPRRPKIPNIADFHDFPPNWPKS</sequence>
<protein>
    <submittedName>
        <fullName evidence="2">Uncharacterized protein</fullName>
    </submittedName>
</protein>
<evidence type="ECO:0000313" key="2">
    <source>
        <dbReference type="EMBL" id="PKI40867.1"/>
    </source>
</evidence>
<evidence type="ECO:0000256" key="1">
    <source>
        <dbReference type="SAM" id="MobiDB-lite"/>
    </source>
</evidence>